<protein>
    <submittedName>
        <fullName evidence="1">Uncharacterized protein</fullName>
    </submittedName>
</protein>
<name>L0DPG2_SINAD</name>
<evidence type="ECO:0000313" key="1">
    <source>
        <dbReference type="EMBL" id="AGA31147.1"/>
    </source>
</evidence>
<evidence type="ECO:0000313" key="2">
    <source>
        <dbReference type="Proteomes" id="UP000010798"/>
    </source>
</evidence>
<dbReference type="AlphaFoldDB" id="L0DPG2"/>
<dbReference type="KEGG" id="saci:Sinac_7093"/>
<sequence length="31" mass="3769">MEEESTQKQIQSIQIFRFEKISHFQQSRPTS</sequence>
<dbReference type="Proteomes" id="UP000010798">
    <property type="component" value="Chromosome"/>
</dbReference>
<proteinExistence type="predicted"/>
<dbReference type="HOGENOM" id="CLU_3398488_0_0_0"/>
<organism evidence="1 2">
    <name type="scientific">Singulisphaera acidiphila (strain ATCC BAA-1392 / DSM 18658 / VKM B-2454 / MOB10)</name>
    <dbReference type="NCBI Taxonomy" id="886293"/>
    <lineage>
        <taxon>Bacteria</taxon>
        <taxon>Pseudomonadati</taxon>
        <taxon>Planctomycetota</taxon>
        <taxon>Planctomycetia</taxon>
        <taxon>Isosphaerales</taxon>
        <taxon>Isosphaeraceae</taxon>
        <taxon>Singulisphaera</taxon>
    </lineage>
</organism>
<dbReference type="EMBL" id="CP003364">
    <property type="protein sequence ID" value="AGA31147.1"/>
    <property type="molecule type" value="Genomic_DNA"/>
</dbReference>
<accession>L0DPG2</accession>
<reference evidence="1 2" key="1">
    <citation type="submission" date="2012-02" db="EMBL/GenBank/DDBJ databases">
        <title>Complete sequence of chromosome of Singulisphaera acidiphila DSM 18658.</title>
        <authorList>
            <consortium name="US DOE Joint Genome Institute (JGI-PGF)"/>
            <person name="Lucas S."/>
            <person name="Copeland A."/>
            <person name="Lapidus A."/>
            <person name="Glavina del Rio T."/>
            <person name="Dalin E."/>
            <person name="Tice H."/>
            <person name="Bruce D."/>
            <person name="Goodwin L."/>
            <person name="Pitluck S."/>
            <person name="Peters L."/>
            <person name="Ovchinnikova G."/>
            <person name="Chertkov O."/>
            <person name="Kyrpides N."/>
            <person name="Mavromatis K."/>
            <person name="Ivanova N."/>
            <person name="Brettin T."/>
            <person name="Detter J.C."/>
            <person name="Han C."/>
            <person name="Larimer F."/>
            <person name="Land M."/>
            <person name="Hauser L."/>
            <person name="Markowitz V."/>
            <person name="Cheng J.-F."/>
            <person name="Hugenholtz P."/>
            <person name="Woyke T."/>
            <person name="Wu D."/>
            <person name="Tindall B."/>
            <person name="Pomrenke H."/>
            <person name="Brambilla E."/>
            <person name="Klenk H.-P."/>
            <person name="Eisen J.A."/>
        </authorList>
    </citation>
    <scope>NUCLEOTIDE SEQUENCE [LARGE SCALE GENOMIC DNA]</scope>
    <source>
        <strain evidence="2">ATCC BAA-1392 / DSM 18658 / VKM B-2454 / MOB10</strain>
    </source>
</reference>
<gene>
    <name evidence="1" type="ordered locus">Sinac_7093</name>
</gene>
<keyword evidence="2" id="KW-1185">Reference proteome</keyword>